<evidence type="ECO:0000313" key="1">
    <source>
        <dbReference type="EMBL" id="MEY8042504.1"/>
    </source>
</evidence>
<dbReference type="RefSeq" id="WP_186361415.1">
    <property type="nucleotide sequence ID" value="NZ_BAABII010000023.1"/>
</dbReference>
<name>A0ABV4CSW1_9PSEU</name>
<dbReference type="Proteomes" id="UP001564626">
    <property type="component" value="Unassembled WGS sequence"/>
</dbReference>
<evidence type="ECO:0000313" key="2">
    <source>
        <dbReference type="Proteomes" id="UP001564626"/>
    </source>
</evidence>
<gene>
    <name evidence="1" type="ORF">AB8O55_24125</name>
</gene>
<proteinExistence type="predicted"/>
<sequence length="77" mass="8457">MTSGKPVTMPYVMNGPLGQHQIVMPSLCANEYLVPPRFDEGEPTEPVCVECRDRLAALQDDRTSLRLRTTAPVSTPA</sequence>
<organism evidence="1 2">
    <name type="scientific">Saccharopolyspora cebuensis</name>
    <dbReference type="NCBI Taxonomy" id="418759"/>
    <lineage>
        <taxon>Bacteria</taxon>
        <taxon>Bacillati</taxon>
        <taxon>Actinomycetota</taxon>
        <taxon>Actinomycetes</taxon>
        <taxon>Pseudonocardiales</taxon>
        <taxon>Pseudonocardiaceae</taxon>
        <taxon>Saccharopolyspora</taxon>
    </lineage>
</organism>
<keyword evidence="2" id="KW-1185">Reference proteome</keyword>
<evidence type="ECO:0008006" key="3">
    <source>
        <dbReference type="Google" id="ProtNLM"/>
    </source>
</evidence>
<comment type="caution">
    <text evidence="1">The sequence shown here is derived from an EMBL/GenBank/DDBJ whole genome shotgun (WGS) entry which is preliminary data.</text>
</comment>
<reference evidence="1 2" key="1">
    <citation type="submission" date="2024-08" db="EMBL/GenBank/DDBJ databases">
        <title>Genome mining of Saccharopolyspora cebuensis PGLac3 from Nigerian medicinal plant.</title>
        <authorList>
            <person name="Ezeobiora C.E."/>
            <person name="Igbokwe N.H."/>
            <person name="Amin D.H."/>
            <person name="Mendie U.E."/>
        </authorList>
    </citation>
    <scope>NUCLEOTIDE SEQUENCE [LARGE SCALE GENOMIC DNA]</scope>
    <source>
        <strain evidence="1 2">PGLac3</strain>
    </source>
</reference>
<accession>A0ABV4CSW1</accession>
<dbReference type="EMBL" id="JBGEHV010000058">
    <property type="protein sequence ID" value="MEY8042504.1"/>
    <property type="molecule type" value="Genomic_DNA"/>
</dbReference>
<protein>
    <recommendedName>
        <fullName evidence="3">DUF3039 domain-containing protein</fullName>
    </recommendedName>
</protein>